<accession>A0A165FQB0</accession>
<dbReference type="CDD" id="cd00121">
    <property type="entry name" value="MATH"/>
    <property type="match status" value="1"/>
</dbReference>
<dbReference type="AlphaFoldDB" id="A0A165FQB0"/>
<evidence type="ECO:0000259" key="2">
    <source>
        <dbReference type="PROSITE" id="PS50144"/>
    </source>
</evidence>
<dbReference type="InterPro" id="IPR008974">
    <property type="entry name" value="TRAF-like"/>
</dbReference>
<keyword evidence="4" id="KW-1185">Reference proteome</keyword>
<dbReference type="InterPro" id="IPR000210">
    <property type="entry name" value="BTB/POZ_dom"/>
</dbReference>
<dbReference type="InterPro" id="IPR011333">
    <property type="entry name" value="SKP1/BTB/POZ_sf"/>
</dbReference>
<dbReference type="CDD" id="cd14733">
    <property type="entry name" value="BACK"/>
    <property type="match status" value="1"/>
</dbReference>
<feature type="region of interest" description="Disordered" evidence="1">
    <location>
        <begin position="432"/>
        <end position="451"/>
    </location>
</feature>
<name>A0A165FQB0_9APHY</name>
<dbReference type="OrthoDB" id="6359816at2759"/>
<dbReference type="STRING" id="1314785.A0A165FQB0"/>
<dbReference type="SUPFAM" id="SSF49599">
    <property type="entry name" value="TRAF domain-like"/>
    <property type="match status" value="1"/>
</dbReference>
<feature type="domain" description="MATH" evidence="2">
    <location>
        <begin position="15"/>
        <end position="158"/>
    </location>
</feature>
<dbReference type="PANTHER" id="PTHR24413">
    <property type="entry name" value="SPECKLE-TYPE POZ PROTEIN"/>
    <property type="match status" value="1"/>
</dbReference>
<evidence type="ECO:0000313" key="3">
    <source>
        <dbReference type="EMBL" id="KZT09315.1"/>
    </source>
</evidence>
<dbReference type="InterPro" id="IPR002083">
    <property type="entry name" value="MATH/TRAF_dom"/>
</dbReference>
<feature type="compositionally biased region" description="Low complexity" evidence="1">
    <location>
        <begin position="299"/>
        <end position="316"/>
    </location>
</feature>
<protein>
    <recommendedName>
        <fullName evidence="2">MATH domain-containing protein</fullName>
    </recommendedName>
</protein>
<proteinExistence type="predicted"/>
<feature type="compositionally biased region" description="Low complexity" evidence="1">
    <location>
        <begin position="432"/>
        <end position="446"/>
    </location>
</feature>
<feature type="compositionally biased region" description="Acidic residues" evidence="1">
    <location>
        <begin position="264"/>
        <end position="273"/>
    </location>
</feature>
<dbReference type="Proteomes" id="UP000076871">
    <property type="component" value="Unassembled WGS sequence"/>
</dbReference>
<evidence type="ECO:0000256" key="1">
    <source>
        <dbReference type="SAM" id="MobiDB-lite"/>
    </source>
</evidence>
<dbReference type="EMBL" id="KV427612">
    <property type="protein sequence ID" value="KZT09315.1"/>
    <property type="molecule type" value="Genomic_DNA"/>
</dbReference>
<evidence type="ECO:0000313" key="4">
    <source>
        <dbReference type="Proteomes" id="UP000076871"/>
    </source>
</evidence>
<reference evidence="3 4" key="1">
    <citation type="journal article" date="2016" name="Mol. Biol. Evol.">
        <title>Comparative Genomics of Early-Diverging Mushroom-Forming Fungi Provides Insights into the Origins of Lignocellulose Decay Capabilities.</title>
        <authorList>
            <person name="Nagy L.G."/>
            <person name="Riley R."/>
            <person name="Tritt A."/>
            <person name="Adam C."/>
            <person name="Daum C."/>
            <person name="Floudas D."/>
            <person name="Sun H."/>
            <person name="Yadav J.S."/>
            <person name="Pangilinan J."/>
            <person name="Larsson K.H."/>
            <person name="Matsuura K."/>
            <person name="Barry K."/>
            <person name="Labutti K."/>
            <person name="Kuo R."/>
            <person name="Ohm R.A."/>
            <person name="Bhattacharya S.S."/>
            <person name="Shirouzu T."/>
            <person name="Yoshinaga Y."/>
            <person name="Martin F.M."/>
            <person name="Grigoriev I.V."/>
            <person name="Hibbett D.S."/>
        </authorList>
    </citation>
    <scope>NUCLEOTIDE SEQUENCE [LARGE SCALE GENOMIC DNA]</scope>
    <source>
        <strain evidence="3 4">93-53</strain>
    </source>
</reference>
<dbReference type="GeneID" id="63825367"/>
<dbReference type="PROSITE" id="PS50144">
    <property type="entry name" value="MATH"/>
    <property type="match status" value="1"/>
</dbReference>
<dbReference type="Gene3D" id="2.60.210.10">
    <property type="entry name" value="Apoptosis, Tumor Necrosis Factor Receptor Associated Protein 2, Chain A"/>
    <property type="match status" value="1"/>
</dbReference>
<feature type="region of interest" description="Disordered" evidence="1">
    <location>
        <begin position="260"/>
        <end position="319"/>
    </location>
</feature>
<gene>
    <name evidence="3" type="ORF">LAESUDRAFT_723049</name>
</gene>
<dbReference type="Gene3D" id="3.30.710.10">
    <property type="entry name" value="Potassium Channel Kv1.1, Chain A"/>
    <property type="match status" value="2"/>
</dbReference>
<feature type="compositionally biased region" description="Polar residues" evidence="1">
    <location>
        <begin position="277"/>
        <end position="292"/>
    </location>
</feature>
<dbReference type="SMART" id="SM00225">
    <property type="entry name" value="BTB"/>
    <property type="match status" value="1"/>
</dbReference>
<dbReference type="SUPFAM" id="SSF54695">
    <property type="entry name" value="POZ domain"/>
    <property type="match status" value="1"/>
</dbReference>
<feature type="region of interest" description="Disordered" evidence="1">
    <location>
        <begin position="336"/>
        <end position="366"/>
    </location>
</feature>
<dbReference type="RefSeq" id="XP_040767055.1">
    <property type="nucleotide sequence ID" value="XM_040908338.1"/>
</dbReference>
<dbReference type="GO" id="GO:0030163">
    <property type="term" value="P:protein catabolic process"/>
    <property type="evidence" value="ECO:0007669"/>
    <property type="project" value="UniProtKB-ARBA"/>
</dbReference>
<dbReference type="InParanoid" id="A0A165FQB0"/>
<sequence>MDNSSATSDYQESVTLRFEWVIRNVKAIYESSKGESKSNVMKSAKFGRRRWQVLFYANSGSVSAEGHTYISLYLSCEPTAEELEDAVDSKWVRDGAYNFGFELRNLRKTVLISDKEAHDHSFTHQTQNWGWAQFARRNDVFNQPSVKQHDTVLVICSITTTPTSPTPPPAIPRRLVPRDLIDVMGGLLDDPIYSDVEFILPRRGRSRIDAKKIYASRKLLTRVEYFATMFQSGFSEGLLTNASSQLFDVDSSGDTTSLIRRFDDSDEEEDEDDLPTKTPTEASSETIGITPSTERRQISVDSTSTRTDASRTSVRDAAGQLHSVDSDAIHARNVRAKLSHPSSPRSEAHPLEQQDPDSNTIETSREDPFVFGPNRIRIVVEDVAYTTYRAVLYYIYTDKIVFAPLSSSFILSAATSANNSPVASSSSSQANVIFSQPPSNQQSESSAAGLTSVSKSRREWITQWERKNGSGRPCPCSAKSVYRLADRLDLQELKQRARDYIVKSLTVDNVAYEVFSTFSAAFEEIRKVEVRFFLDHWKEIRESDSMRNVWQQIRLGRHPGFEEVWPVIAVNLEYKARPGETASGSGKGGASGGNIGC</sequence>
<organism evidence="3 4">
    <name type="scientific">Laetiporus sulphureus 93-53</name>
    <dbReference type="NCBI Taxonomy" id="1314785"/>
    <lineage>
        <taxon>Eukaryota</taxon>
        <taxon>Fungi</taxon>
        <taxon>Dikarya</taxon>
        <taxon>Basidiomycota</taxon>
        <taxon>Agaricomycotina</taxon>
        <taxon>Agaricomycetes</taxon>
        <taxon>Polyporales</taxon>
        <taxon>Laetiporus</taxon>
    </lineage>
</organism>